<evidence type="ECO:0000259" key="1">
    <source>
        <dbReference type="SMART" id="SM00458"/>
    </source>
</evidence>
<dbReference type="Proteomes" id="UP000603141">
    <property type="component" value="Unassembled WGS sequence"/>
</dbReference>
<sequence>MMRFANWTTDYLSTPDEARAALLPSGVSLAKERLDRLAIMISEDPKRALANAVPTQVRDELPTIITQQLETSIDQFGDLETEYHCQDEATSRWIATVDGTTYSAHVYGSRQNLNYYLGSSIHGIAIGNELAVLDGALNATNQTDGSHFLIGNEVTNLKTDTSVAQMASALAAIDGSDTNLQQALASKGLDATYGDYIYAMGDSDLSAASGYPKRRPVSHTCGGKDVLILRLQGSDGNFPVDETDEKFNTWVTSNTGWNARLKLTTYGKTWLNSVDVTPILTLPHPSSYYVYTSNGETVYESGRWADDGEAAARDAGYNPDDYYCVVVGTQNFDGGGIAWASGKRIWVNGAYDNFAALMNHEFGHVLGLPHASSWTCSDGNPISPDRVNVEYGDENDPMGNGGKTYRNTYQAYFKNLLQWMPDTSVQTITEDGIYTVWQDDGSTSFDRPLALKLGRDHEIMYWLSIRGDITLTDRIYDQSAFSSGVSVVAVTPWDNPHTLDLNNPNDGDRSNTPLALNQSFYDSEADITFKTVEVGGSNPNRYAKIQITFGPLHRGGYRPLVSGGVYRFRNRYNGRYLTVPNNSSSSGTKVQASSLNTGNNSQLWVAWRNSDGSYSFNHQGTDQWLDVQSDSGDDSATIWQYNYSSTGDNAQRWNIFQTEDDSVFLLHSGTEGRLMEMDVNTKVVHQMNMTGTEWQQWYPEMAGISPGTYRILPRAAETQALQTPPTLESGGIASRTKWLGYSNQQWQVSSLDNGRLRLSPTHALNKALDVSSGLSADGTRIQEWEWNESNAQRWLTSSVDGQWLRFTPDCAPLAAMQASGSNTDEAVSLWTYSGAENQQWRFADADPSISETAFQFWARAAGFSGDAALPESDPDGDGTINLMEFALAENPAVAETSEPFTLISTSEGPVLIAAFRTGATFSTSTTGNLSSVIDGITYLIQGSFDLVDWSLAPVEEVEALPAEFEGPTLSEGWSYRAFRIKEESPTGRAFLRIVVSE</sequence>
<dbReference type="CDD" id="cd00161">
    <property type="entry name" value="beta-trefoil_Ricin-like"/>
    <property type="match status" value="2"/>
</dbReference>
<evidence type="ECO:0000313" key="2">
    <source>
        <dbReference type="EMBL" id="MBK1884091.1"/>
    </source>
</evidence>
<comment type="caution">
    <text evidence="2">The sequence shown here is derived from an EMBL/GenBank/DDBJ whole genome shotgun (WGS) entry which is preliminary data.</text>
</comment>
<protein>
    <submittedName>
        <fullName evidence="2">RICIN domain-containing protein</fullName>
    </submittedName>
</protein>
<dbReference type="AlphaFoldDB" id="A0A934VSA7"/>
<feature type="domain" description="Ricin B lectin" evidence="1">
    <location>
        <begin position="706"/>
        <end position="843"/>
    </location>
</feature>
<organism evidence="2 3">
    <name type="scientific">Luteolibacter pohnpeiensis</name>
    <dbReference type="NCBI Taxonomy" id="454153"/>
    <lineage>
        <taxon>Bacteria</taxon>
        <taxon>Pseudomonadati</taxon>
        <taxon>Verrucomicrobiota</taxon>
        <taxon>Verrucomicrobiia</taxon>
        <taxon>Verrucomicrobiales</taxon>
        <taxon>Verrucomicrobiaceae</taxon>
        <taxon>Luteolibacter</taxon>
    </lineage>
</organism>
<feature type="domain" description="Ricin B lectin" evidence="1">
    <location>
        <begin position="563"/>
        <end position="700"/>
    </location>
</feature>
<reference evidence="2" key="1">
    <citation type="submission" date="2021-01" db="EMBL/GenBank/DDBJ databases">
        <title>Modified the classification status of verrucomicrobia.</title>
        <authorList>
            <person name="Feng X."/>
        </authorList>
    </citation>
    <scope>NUCLEOTIDE SEQUENCE</scope>
    <source>
        <strain evidence="2">KCTC 22041</strain>
    </source>
</reference>
<dbReference type="InterPro" id="IPR035992">
    <property type="entry name" value="Ricin_B-like_lectins"/>
</dbReference>
<dbReference type="Gene3D" id="2.80.10.50">
    <property type="match status" value="2"/>
</dbReference>
<gene>
    <name evidence="2" type="ORF">JIN85_16850</name>
</gene>
<dbReference type="SUPFAM" id="SSF55486">
    <property type="entry name" value="Metalloproteases ('zincins'), catalytic domain"/>
    <property type="match status" value="1"/>
</dbReference>
<dbReference type="PROSITE" id="PS50231">
    <property type="entry name" value="RICIN_B_LECTIN"/>
    <property type="match status" value="2"/>
</dbReference>
<keyword evidence="3" id="KW-1185">Reference proteome</keyword>
<dbReference type="InterPro" id="IPR018247">
    <property type="entry name" value="EF_Hand_1_Ca_BS"/>
</dbReference>
<proteinExistence type="predicted"/>
<dbReference type="SMART" id="SM00458">
    <property type="entry name" value="RICIN"/>
    <property type="match status" value="2"/>
</dbReference>
<dbReference type="Pfam" id="PF14200">
    <property type="entry name" value="RicinB_lectin_2"/>
    <property type="match status" value="2"/>
</dbReference>
<evidence type="ECO:0000313" key="3">
    <source>
        <dbReference type="Proteomes" id="UP000603141"/>
    </source>
</evidence>
<name>A0A934VSA7_9BACT</name>
<dbReference type="PROSITE" id="PS00018">
    <property type="entry name" value="EF_HAND_1"/>
    <property type="match status" value="1"/>
</dbReference>
<accession>A0A934VSA7</accession>
<dbReference type="SUPFAM" id="SSF50370">
    <property type="entry name" value="Ricin B-like lectins"/>
    <property type="match status" value="2"/>
</dbReference>
<dbReference type="EMBL" id="JAENIJ010000034">
    <property type="protein sequence ID" value="MBK1884091.1"/>
    <property type="molecule type" value="Genomic_DNA"/>
</dbReference>
<dbReference type="RefSeq" id="WP_200272949.1">
    <property type="nucleotide sequence ID" value="NZ_JAENIJ010000034.1"/>
</dbReference>
<dbReference type="InterPro" id="IPR000772">
    <property type="entry name" value="Ricin_B_lectin"/>
</dbReference>